<proteinExistence type="predicted"/>
<keyword evidence="1" id="KW-0393">Immunoglobulin domain</keyword>
<dbReference type="PANTHER" id="PTHR14334">
    <property type="entry name" value="B-CELL ANTIGEN RECEPTOR COMPLEX-ASSOCIATED PROTEIN"/>
    <property type="match status" value="1"/>
</dbReference>
<evidence type="ECO:0000313" key="3">
    <source>
        <dbReference type="EMBL" id="NXX15099.1"/>
    </source>
</evidence>
<reference evidence="3 4" key="1">
    <citation type="submission" date="2020-02" db="EMBL/GenBank/DDBJ databases">
        <title>Bird 10,000 Genomes (B10K) Project - Family phase.</title>
        <authorList>
            <person name="Zhang G."/>
        </authorList>
    </citation>
    <scope>NUCLEOTIDE SEQUENCE [LARGE SCALE GENOMIC DNA]</scope>
    <source>
        <strain evidence="3">B10K-DU-001-40</strain>
        <tissue evidence="3">Muscle</tissue>
    </source>
</reference>
<dbReference type="PANTHER" id="PTHR14334:SF2">
    <property type="entry name" value="B-CELL ANTIGEN RECEPTOR COMPLEX-ASSOCIATED PROTEIN BETA CHAIN"/>
    <property type="match status" value="1"/>
</dbReference>
<accession>A0A7L4GPE6</accession>
<dbReference type="InterPro" id="IPR003599">
    <property type="entry name" value="Ig_sub"/>
</dbReference>
<evidence type="ECO:0000313" key="4">
    <source>
        <dbReference type="Proteomes" id="UP000584326"/>
    </source>
</evidence>
<dbReference type="AlphaFoldDB" id="A0A7L4GPE6"/>
<organism evidence="3 4">
    <name type="scientific">Podargus strigoides</name>
    <name type="common">Tawny frogmouth</name>
    <name type="synonym">Caprimulgus strigoides</name>
    <dbReference type="NCBI Taxonomy" id="8905"/>
    <lineage>
        <taxon>Eukaryota</taxon>
        <taxon>Metazoa</taxon>
        <taxon>Chordata</taxon>
        <taxon>Craniata</taxon>
        <taxon>Vertebrata</taxon>
        <taxon>Euteleostomi</taxon>
        <taxon>Archelosauria</taxon>
        <taxon>Archosauria</taxon>
        <taxon>Dinosauria</taxon>
        <taxon>Saurischia</taxon>
        <taxon>Theropoda</taxon>
        <taxon>Coelurosauria</taxon>
        <taxon>Aves</taxon>
        <taxon>Neognathae</taxon>
        <taxon>Neoaves</taxon>
        <taxon>Strisores</taxon>
        <taxon>Caprimulgiformes</taxon>
        <taxon>Podargidae</taxon>
        <taxon>Podargus</taxon>
    </lineage>
</organism>
<dbReference type="Proteomes" id="UP000584326">
    <property type="component" value="Unassembled WGS sequence"/>
</dbReference>
<dbReference type="SUPFAM" id="SSF48726">
    <property type="entry name" value="Immunoglobulin"/>
    <property type="match status" value="2"/>
</dbReference>
<comment type="caution">
    <text evidence="3">The sequence shown here is derived from an EMBL/GenBank/DDBJ whole genome shotgun (WGS) entry which is preliminary data.</text>
</comment>
<feature type="non-terminal residue" evidence="3">
    <location>
        <position position="180"/>
    </location>
</feature>
<dbReference type="Pfam" id="PF07686">
    <property type="entry name" value="V-set"/>
    <property type="match status" value="1"/>
</dbReference>
<dbReference type="SMART" id="SM00409">
    <property type="entry name" value="IG"/>
    <property type="match status" value="1"/>
</dbReference>
<dbReference type="InterPro" id="IPR007110">
    <property type="entry name" value="Ig-like_dom"/>
</dbReference>
<dbReference type="GO" id="GO:0009897">
    <property type="term" value="C:external side of plasma membrane"/>
    <property type="evidence" value="ECO:0007669"/>
    <property type="project" value="TreeGrafter"/>
</dbReference>
<dbReference type="InterPro" id="IPR013106">
    <property type="entry name" value="Ig_V-set"/>
</dbReference>
<gene>
    <name evidence="3" type="primary">Tvb4</name>
    <name evidence="3" type="ORF">PODSTR_R15616</name>
</gene>
<dbReference type="EMBL" id="VZTK01011792">
    <property type="protein sequence ID" value="NXX15099.1"/>
    <property type="molecule type" value="Genomic_DNA"/>
</dbReference>
<feature type="non-terminal residue" evidence="3">
    <location>
        <position position="1"/>
    </location>
</feature>
<dbReference type="GO" id="GO:0019815">
    <property type="term" value="C:B cell receptor complex"/>
    <property type="evidence" value="ECO:0007669"/>
    <property type="project" value="TreeGrafter"/>
</dbReference>
<name>A0A7L4GPE6_PODST</name>
<evidence type="ECO:0000259" key="2">
    <source>
        <dbReference type="PROSITE" id="PS50835"/>
    </source>
</evidence>
<dbReference type="PROSITE" id="PS50835">
    <property type="entry name" value="IG_LIKE"/>
    <property type="match status" value="1"/>
</dbReference>
<dbReference type="InterPro" id="IPR036179">
    <property type="entry name" value="Ig-like_dom_sf"/>
</dbReference>
<feature type="domain" description="Ig-like" evidence="2">
    <location>
        <begin position="8"/>
        <end position="107"/>
    </location>
</feature>
<dbReference type="GO" id="GO:0050853">
    <property type="term" value="P:B cell receptor signaling pathway"/>
    <property type="evidence" value="ECO:0007669"/>
    <property type="project" value="TreeGrafter"/>
</dbReference>
<dbReference type="Gene3D" id="2.60.40.10">
    <property type="entry name" value="Immunoglobulins"/>
    <property type="match status" value="1"/>
</dbReference>
<protein>
    <submittedName>
        <fullName evidence="3">TVB4 protein</fullName>
    </submittedName>
</protein>
<dbReference type="OrthoDB" id="6103117at2759"/>
<sequence>GGDTAEGPRIHQTPQHLWVLPGGTAELRCHPPDHGRVNWYKQNPNGSLNWVHWSWRWPQQDGRHSGTWDPSGSFSLVISPARREDTGVYYCSSSSFYFGNGTRLVVTNATEPTLSILVPVDRGEPSATIPLLCHLRDVPQGWDTVVWEPGGEVTAVTMAAVDESGVLGAWSIAWVSAERW</sequence>
<keyword evidence="4" id="KW-1185">Reference proteome</keyword>
<dbReference type="SMART" id="SM00406">
    <property type="entry name" value="IGv"/>
    <property type="match status" value="1"/>
</dbReference>
<dbReference type="GO" id="GO:0030183">
    <property type="term" value="P:B cell differentiation"/>
    <property type="evidence" value="ECO:0007669"/>
    <property type="project" value="TreeGrafter"/>
</dbReference>
<dbReference type="InterPro" id="IPR013783">
    <property type="entry name" value="Ig-like_fold"/>
</dbReference>
<evidence type="ECO:0000256" key="1">
    <source>
        <dbReference type="ARBA" id="ARBA00023319"/>
    </source>
</evidence>